<feature type="transmembrane region" description="Helical" evidence="11">
    <location>
        <begin position="69"/>
        <end position="93"/>
    </location>
</feature>
<evidence type="ECO:0000256" key="3">
    <source>
        <dbReference type="ARBA" id="ARBA00022692"/>
    </source>
</evidence>
<dbReference type="FunFam" id="2.60.40.10:FF:000204">
    <property type="entry name" value="Major histocompatibility complex, class I-related protein"/>
    <property type="match status" value="1"/>
</dbReference>
<feature type="region of interest" description="Disordered" evidence="10">
    <location>
        <begin position="226"/>
        <end position="248"/>
    </location>
</feature>
<evidence type="ECO:0000313" key="14">
    <source>
        <dbReference type="Proteomes" id="UP001142489"/>
    </source>
</evidence>
<name>A0A9Q1AQA8_9SAUR</name>
<sequence length="248" mass="27794">MVFYHKRQIETPVGVKCFNTHGMDAGDRKVSPAAVRHEKDGKLRDGRHYAEKTGNSPDFYRRHSCRANVWSIVGIVLLVLSVPFLVAAGIVFFRKRPEGKVTRQAGFDDTESLVCQAYGFYPKEIEVTWRKDGEVLHEDTFHRNTAPYPDGTYHAWLSISIDPKDRDQYRCHVEHASLAEPLVLAWEEPASNLGLFAGCVVAIVLIAAVTAGSCIYFKKRQEGYKAPLKSDRGSSSSSRGSDAIIWHP</sequence>
<feature type="domain" description="Ig-like" evidence="12">
    <location>
        <begin position="83"/>
        <end position="185"/>
    </location>
</feature>
<evidence type="ECO:0000256" key="4">
    <source>
        <dbReference type="ARBA" id="ARBA00022729"/>
    </source>
</evidence>
<dbReference type="Gene3D" id="2.60.40.10">
    <property type="entry name" value="Immunoglobulins"/>
    <property type="match status" value="1"/>
</dbReference>
<keyword evidence="9" id="KW-0325">Glycoprotein</keyword>
<evidence type="ECO:0000256" key="6">
    <source>
        <dbReference type="ARBA" id="ARBA00022989"/>
    </source>
</evidence>
<dbReference type="GO" id="GO:0009897">
    <property type="term" value="C:external side of plasma membrane"/>
    <property type="evidence" value="ECO:0007669"/>
    <property type="project" value="TreeGrafter"/>
</dbReference>
<dbReference type="PROSITE" id="PS50835">
    <property type="entry name" value="IG_LIKE"/>
    <property type="match status" value="1"/>
</dbReference>
<keyword evidence="14" id="KW-1185">Reference proteome</keyword>
<dbReference type="AlphaFoldDB" id="A0A9Q1AQA8"/>
<evidence type="ECO:0000256" key="11">
    <source>
        <dbReference type="SAM" id="Phobius"/>
    </source>
</evidence>
<dbReference type="OrthoDB" id="9018239at2759"/>
<protein>
    <recommendedName>
        <fullName evidence="12">Ig-like domain-containing protein</fullName>
    </recommendedName>
</protein>
<keyword evidence="2" id="KW-0490">MHC I</keyword>
<evidence type="ECO:0000256" key="1">
    <source>
        <dbReference type="ARBA" id="ARBA00004479"/>
    </source>
</evidence>
<keyword evidence="5" id="KW-0391">Immunity</keyword>
<dbReference type="InterPro" id="IPR036179">
    <property type="entry name" value="Ig-like_dom_sf"/>
</dbReference>
<dbReference type="GO" id="GO:0042612">
    <property type="term" value="C:MHC class I protein complex"/>
    <property type="evidence" value="ECO:0007669"/>
    <property type="project" value="UniProtKB-KW"/>
</dbReference>
<feature type="transmembrane region" description="Helical" evidence="11">
    <location>
        <begin position="193"/>
        <end position="217"/>
    </location>
</feature>
<dbReference type="PANTHER" id="PTHR16675">
    <property type="entry name" value="MHC CLASS I-RELATED"/>
    <property type="match status" value="1"/>
</dbReference>
<dbReference type="InterPro" id="IPR003006">
    <property type="entry name" value="Ig/MHC_CS"/>
</dbReference>
<dbReference type="GO" id="GO:0002474">
    <property type="term" value="P:antigen processing and presentation of peptide antigen via MHC class I"/>
    <property type="evidence" value="ECO:0007669"/>
    <property type="project" value="UniProtKB-KW"/>
</dbReference>
<gene>
    <name evidence="13" type="ORF">JRQ81_012238</name>
</gene>
<dbReference type="SMART" id="SM00407">
    <property type="entry name" value="IGc1"/>
    <property type="match status" value="1"/>
</dbReference>
<evidence type="ECO:0000313" key="13">
    <source>
        <dbReference type="EMBL" id="KAJ7303297.1"/>
    </source>
</evidence>
<evidence type="ECO:0000256" key="10">
    <source>
        <dbReference type="SAM" id="MobiDB-lite"/>
    </source>
</evidence>
<dbReference type="CDD" id="cd07698">
    <property type="entry name" value="IgC1_MHC_I_alpha3"/>
    <property type="match status" value="1"/>
</dbReference>
<dbReference type="InterPro" id="IPR007110">
    <property type="entry name" value="Ig-like_dom"/>
</dbReference>
<organism evidence="13 14">
    <name type="scientific">Phrynocephalus forsythii</name>
    <dbReference type="NCBI Taxonomy" id="171643"/>
    <lineage>
        <taxon>Eukaryota</taxon>
        <taxon>Metazoa</taxon>
        <taxon>Chordata</taxon>
        <taxon>Craniata</taxon>
        <taxon>Vertebrata</taxon>
        <taxon>Euteleostomi</taxon>
        <taxon>Lepidosauria</taxon>
        <taxon>Squamata</taxon>
        <taxon>Bifurcata</taxon>
        <taxon>Unidentata</taxon>
        <taxon>Episquamata</taxon>
        <taxon>Toxicofera</taxon>
        <taxon>Iguania</taxon>
        <taxon>Acrodonta</taxon>
        <taxon>Agamidae</taxon>
        <taxon>Agaminae</taxon>
        <taxon>Phrynocephalus</taxon>
    </lineage>
</organism>
<evidence type="ECO:0000259" key="12">
    <source>
        <dbReference type="PROSITE" id="PS50835"/>
    </source>
</evidence>
<dbReference type="Proteomes" id="UP001142489">
    <property type="component" value="Unassembled WGS sequence"/>
</dbReference>
<dbReference type="EMBL" id="JAPFRF010000024">
    <property type="protein sequence ID" value="KAJ7303297.1"/>
    <property type="molecule type" value="Genomic_DNA"/>
</dbReference>
<dbReference type="InterPro" id="IPR013783">
    <property type="entry name" value="Ig-like_fold"/>
</dbReference>
<feature type="compositionally biased region" description="Low complexity" evidence="10">
    <location>
        <begin position="233"/>
        <end position="242"/>
    </location>
</feature>
<accession>A0A9Q1AQA8</accession>
<dbReference type="InterPro" id="IPR003597">
    <property type="entry name" value="Ig_C1-set"/>
</dbReference>
<dbReference type="GO" id="GO:0005615">
    <property type="term" value="C:extracellular space"/>
    <property type="evidence" value="ECO:0007669"/>
    <property type="project" value="TreeGrafter"/>
</dbReference>
<keyword evidence="4" id="KW-0732">Signal</keyword>
<dbReference type="PROSITE" id="PS00290">
    <property type="entry name" value="IG_MHC"/>
    <property type="match status" value="1"/>
</dbReference>
<proteinExistence type="predicted"/>
<comment type="caution">
    <text evidence="13">The sequence shown here is derived from an EMBL/GenBank/DDBJ whole genome shotgun (WGS) entry which is preliminary data.</text>
</comment>
<dbReference type="PANTHER" id="PTHR16675:SF242">
    <property type="entry name" value="MAJOR HISTOCOMPATIBILITY COMPLEX CLASS I-RELATED GENE PROTEIN"/>
    <property type="match status" value="1"/>
</dbReference>
<keyword evidence="6 11" id="KW-1133">Transmembrane helix</keyword>
<evidence type="ECO:0000256" key="2">
    <source>
        <dbReference type="ARBA" id="ARBA00022451"/>
    </source>
</evidence>
<dbReference type="Pfam" id="PF07654">
    <property type="entry name" value="C1-set"/>
    <property type="match status" value="1"/>
</dbReference>
<evidence type="ECO:0000256" key="9">
    <source>
        <dbReference type="ARBA" id="ARBA00023180"/>
    </source>
</evidence>
<comment type="subcellular location">
    <subcellularLocation>
        <location evidence="1">Membrane</location>
        <topology evidence="1">Single-pass type I membrane protein</topology>
    </subcellularLocation>
</comment>
<evidence type="ECO:0000256" key="7">
    <source>
        <dbReference type="ARBA" id="ARBA00023136"/>
    </source>
</evidence>
<evidence type="ECO:0000256" key="5">
    <source>
        <dbReference type="ARBA" id="ARBA00022859"/>
    </source>
</evidence>
<dbReference type="SUPFAM" id="SSF48726">
    <property type="entry name" value="Immunoglobulin"/>
    <property type="match status" value="1"/>
</dbReference>
<dbReference type="InterPro" id="IPR050208">
    <property type="entry name" value="MHC_class-I_related"/>
</dbReference>
<reference evidence="13" key="1">
    <citation type="journal article" date="2023" name="DNA Res.">
        <title>Chromosome-level genome assembly of Phrynocephalus forsythii using third-generation DNA sequencing and Hi-C analysis.</title>
        <authorList>
            <person name="Qi Y."/>
            <person name="Zhao W."/>
            <person name="Zhao Y."/>
            <person name="Niu C."/>
            <person name="Cao S."/>
            <person name="Zhang Y."/>
        </authorList>
    </citation>
    <scope>NUCLEOTIDE SEQUENCE</scope>
    <source>
        <tissue evidence="13">Muscle</tissue>
    </source>
</reference>
<keyword evidence="3 11" id="KW-0812">Transmembrane</keyword>
<keyword evidence="8" id="KW-1015">Disulfide bond</keyword>
<dbReference type="GO" id="GO:0006955">
    <property type="term" value="P:immune response"/>
    <property type="evidence" value="ECO:0007669"/>
    <property type="project" value="TreeGrafter"/>
</dbReference>
<evidence type="ECO:0000256" key="8">
    <source>
        <dbReference type="ARBA" id="ARBA00023157"/>
    </source>
</evidence>
<keyword evidence="7 11" id="KW-0472">Membrane</keyword>